<accession>A0A3L9Y452</accession>
<dbReference type="Pfam" id="PF03591">
    <property type="entry name" value="AzlC"/>
    <property type="match status" value="1"/>
</dbReference>
<evidence type="ECO:0000256" key="8">
    <source>
        <dbReference type="SAM" id="Phobius"/>
    </source>
</evidence>
<feature type="transmembrane region" description="Helical" evidence="8">
    <location>
        <begin position="20"/>
        <end position="40"/>
    </location>
</feature>
<dbReference type="AlphaFoldDB" id="A0A3L9Y452"/>
<evidence type="ECO:0000256" key="6">
    <source>
        <dbReference type="ARBA" id="ARBA00022989"/>
    </source>
</evidence>
<keyword evidence="6 8" id="KW-1133">Transmembrane helix</keyword>
<sequence length="235" mass="25141">MPAASTKSAYWQGLRAGLPFLLVVMPFGMVFGVAATEAGLNLAEVMGFSVLVIAGAAQFTALQLMTENAPTLVVLISALAVNLRMVMYSAALTPYLGDAPIWQRALVAYVNFDQNYALSVQEYEARPERPMPEKIAFYFGVTTPLAPVWVLATWLGAVLGMLIPAEYALDFAVPIAFLALVGPALRTLAHMAAALTSVIMALAFVAVPYNLGVLLAAALAMMVGAEIERRMERRG</sequence>
<keyword evidence="10" id="KW-1185">Reference proteome</keyword>
<dbReference type="PANTHER" id="PTHR34979:SF1">
    <property type="entry name" value="INNER MEMBRANE PROTEIN YGAZ"/>
    <property type="match status" value="1"/>
</dbReference>
<gene>
    <name evidence="9" type="ORF">D9R08_01225</name>
</gene>
<comment type="subcellular location">
    <subcellularLocation>
        <location evidence="1">Cell membrane</location>
        <topology evidence="1">Multi-pass membrane protein</topology>
    </subcellularLocation>
</comment>
<evidence type="ECO:0000256" key="1">
    <source>
        <dbReference type="ARBA" id="ARBA00004651"/>
    </source>
</evidence>
<evidence type="ECO:0000256" key="3">
    <source>
        <dbReference type="ARBA" id="ARBA00022448"/>
    </source>
</evidence>
<organism evidence="9 10">
    <name type="scientific">Rhodophyticola porphyridii</name>
    <dbReference type="NCBI Taxonomy" id="1852017"/>
    <lineage>
        <taxon>Bacteria</taxon>
        <taxon>Pseudomonadati</taxon>
        <taxon>Pseudomonadota</taxon>
        <taxon>Alphaproteobacteria</taxon>
        <taxon>Rhodobacterales</taxon>
        <taxon>Roseobacteraceae</taxon>
        <taxon>Rhodophyticola</taxon>
    </lineage>
</organism>
<dbReference type="GO" id="GO:1903785">
    <property type="term" value="P:L-valine transmembrane transport"/>
    <property type="evidence" value="ECO:0007669"/>
    <property type="project" value="TreeGrafter"/>
</dbReference>
<keyword evidence="4" id="KW-1003">Cell membrane</keyword>
<name>A0A3L9Y452_9RHOB</name>
<keyword evidence="7 8" id="KW-0472">Membrane</keyword>
<evidence type="ECO:0000256" key="5">
    <source>
        <dbReference type="ARBA" id="ARBA00022692"/>
    </source>
</evidence>
<dbReference type="Proteomes" id="UP000281343">
    <property type="component" value="Unassembled WGS sequence"/>
</dbReference>
<evidence type="ECO:0000313" key="9">
    <source>
        <dbReference type="EMBL" id="RMA43591.1"/>
    </source>
</evidence>
<evidence type="ECO:0000313" key="10">
    <source>
        <dbReference type="Proteomes" id="UP000281343"/>
    </source>
</evidence>
<evidence type="ECO:0000256" key="2">
    <source>
        <dbReference type="ARBA" id="ARBA00010735"/>
    </source>
</evidence>
<proteinExistence type="inferred from homology"/>
<comment type="similarity">
    <text evidence="2">Belongs to the AzlC family.</text>
</comment>
<dbReference type="InterPro" id="IPR011606">
    <property type="entry name" value="Brnchd-chn_aa_trnsp_permease"/>
</dbReference>
<comment type="caution">
    <text evidence="9">The sequence shown here is derived from an EMBL/GenBank/DDBJ whole genome shotgun (WGS) entry which is preliminary data.</text>
</comment>
<dbReference type="GO" id="GO:0005886">
    <property type="term" value="C:plasma membrane"/>
    <property type="evidence" value="ECO:0007669"/>
    <property type="project" value="UniProtKB-SubCell"/>
</dbReference>
<keyword evidence="3" id="KW-0813">Transport</keyword>
<feature type="transmembrane region" description="Helical" evidence="8">
    <location>
        <begin position="167"/>
        <end position="185"/>
    </location>
</feature>
<protein>
    <submittedName>
        <fullName evidence="9">Branched-chain amino acid ABC transporter permease</fullName>
    </submittedName>
</protein>
<dbReference type="EMBL" id="RCNT01000001">
    <property type="protein sequence ID" value="RMA43591.1"/>
    <property type="molecule type" value="Genomic_DNA"/>
</dbReference>
<dbReference type="PANTHER" id="PTHR34979">
    <property type="entry name" value="INNER MEMBRANE PROTEIN YGAZ"/>
    <property type="match status" value="1"/>
</dbReference>
<feature type="transmembrane region" description="Helical" evidence="8">
    <location>
        <begin position="135"/>
        <end position="155"/>
    </location>
</feature>
<evidence type="ECO:0000256" key="7">
    <source>
        <dbReference type="ARBA" id="ARBA00023136"/>
    </source>
</evidence>
<feature type="transmembrane region" description="Helical" evidence="8">
    <location>
        <begin position="72"/>
        <end position="91"/>
    </location>
</feature>
<reference evidence="9 10" key="1">
    <citation type="submission" date="2018-10" db="EMBL/GenBank/DDBJ databases">
        <authorList>
            <person name="Jung H.S."/>
            <person name="Jeon C.O."/>
        </authorList>
    </citation>
    <scope>NUCLEOTIDE SEQUENCE [LARGE SCALE GENOMIC DNA]</scope>
    <source>
        <strain evidence="9 10">MA-7-27</strain>
    </source>
</reference>
<evidence type="ECO:0000256" key="4">
    <source>
        <dbReference type="ARBA" id="ARBA00022475"/>
    </source>
</evidence>
<keyword evidence="5 8" id="KW-0812">Transmembrane</keyword>
<feature type="transmembrane region" description="Helical" evidence="8">
    <location>
        <begin position="191"/>
        <end position="224"/>
    </location>
</feature>
<dbReference type="RefSeq" id="WP_121896183.1">
    <property type="nucleotide sequence ID" value="NZ_RCNT01000001.1"/>
</dbReference>
<feature type="transmembrane region" description="Helical" evidence="8">
    <location>
        <begin position="46"/>
        <end position="65"/>
    </location>
</feature>
<dbReference type="OrthoDB" id="3579489at2"/>